<dbReference type="PANTHER" id="PTHR37549:SF1">
    <property type="entry name" value="LIPOPROTEIN LPRI"/>
    <property type="match status" value="1"/>
</dbReference>
<gene>
    <name evidence="2" type="ORF">GCM10011507_05310</name>
</gene>
<dbReference type="PANTHER" id="PTHR37549">
    <property type="entry name" value="LIPOPROTEIN LPRI"/>
    <property type="match status" value="1"/>
</dbReference>
<proteinExistence type="predicted"/>
<dbReference type="EMBL" id="BMJB01000001">
    <property type="protein sequence ID" value="GGA56925.1"/>
    <property type="molecule type" value="Genomic_DNA"/>
</dbReference>
<reference evidence="2" key="1">
    <citation type="journal article" date="2014" name="Int. J. Syst. Evol. Microbiol.">
        <title>Complete genome sequence of Corynebacterium casei LMG S-19264T (=DSM 44701T), isolated from a smear-ripened cheese.</title>
        <authorList>
            <consortium name="US DOE Joint Genome Institute (JGI-PGF)"/>
            <person name="Walter F."/>
            <person name="Albersmeier A."/>
            <person name="Kalinowski J."/>
            <person name="Ruckert C."/>
        </authorList>
    </citation>
    <scope>NUCLEOTIDE SEQUENCE</scope>
    <source>
        <strain evidence="2">CGMCC 1.15447</strain>
    </source>
</reference>
<comment type="caution">
    <text evidence="2">The sequence shown here is derived from an EMBL/GenBank/DDBJ whole genome shotgun (WGS) entry which is preliminary data.</text>
</comment>
<dbReference type="Proteomes" id="UP000648801">
    <property type="component" value="Unassembled WGS sequence"/>
</dbReference>
<feature type="domain" description="Lysozyme inhibitor LprI-like N-terminal" evidence="1">
    <location>
        <begin position="136"/>
        <end position="219"/>
    </location>
</feature>
<dbReference type="RefSeq" id="WP_188757778.1">
    <property type="nucleotide sequence ID" value="NZ_BMJB01000001.1"/>
</dbReference>
<evidence type="ECO:0000313" key="3">
    <source>
        <dbReference type="Proteomes" id="UP000648801"/>
    </source>
</evidence>
<accession>A0A916W0Q4</accession>
<evidence type="ECO:0000259" key="1">
    <source>
        <dbReference type="Pfam" id="PF07007"/>
    </source>
</evidence>
<dbReference type="Gene3D" id="1.20.1270.180">
    <property type="match status" value="1"/>
</dbReference>
<dbReference type="InterPro" id="IPR052755">
    <property type="entry name" value="Lysozyme_Inhibitor_LprI"/>
</dbReference>
<keyword evidence="3" id="KW-1185">Reference proteome</keyword>
<dbReference type="AlphaFoldDB" id="A0A916W0Q4"/>
<dbReference type="InterPro" id="IPR009739">
    <property type="entry name" value="LprI-like_N"/>
</dbReference>
<reference evidence="2" key="2">
    <citation type="submission" date="2020-09" db="EMBL/GenBank/DDBJ databases">
        <authorList>
            <person name="Sun Q."/>
            <person name="Zhou Y."/>
        </authorList>
    </citation>
    <scope>NUCLEOTIDE SEQUENCE</scope>
    <source>
        <strain evidence="2">CGMCC 1.15447</strain>
    </source>
</reference>
<organism evidence="2 3">
    <name type="scientific">Edaphobacter acidisoli</name>
    <dbReference type="NCBI Taxonomy" id="2040573"/>
    <lineage>
        <taxon>Bacteria</taxon>
        <taxon>Pseudomonadati</taxon>
        <taxon>Acidobacteriota</taxon>
        <taxon>Terriglobia</taxon>
        <taxon>Terriglobales</taxon>
        <taxon>Acidobacteriaceae</taxon>
        <taxon>Edaphobacter</taxon>
    </lineage>
</organism>
<protein>
    <recommendedName>
        <fullName evidence="1">Lysozyme inhibitor LprI-like N-terminal domain-containing protein</fullName>
    </recommendedName>
</protein>
<evidence type="ECO:0000313" key="2">
    <source>
        <dbReference type="EMBL" id="GGA56925.1"/>
    </source>
</evidence>
<sequence>MAAIFLFLGLSATSFSQKCDYGSEKAFQATRQLLLNATSCRAASRILDECAWGSSADQEFSIIAVKKCEADFLPKLTPVMKKRYVEKMMLCDQRYADGSGTISISEAAICRMGVAYNFSRNPQKAATPPPRASFPCAKAATPLEYAICSDSELGHFDVFLSENYKAVLKSSSAKQQSILIADEKKWLKELPEKCGALTGHGQSSETLNCLREEFKRRVDLLDSCSMGGPDECEAEISRP</sequence>
<name>A0A916W0Q4_9BACT</name>
<dbReference type="GO" id="GO:0005576">
    <property type="term" value="C:extracellular region"/>
    <property type="evidence" value="ECO:0007669"/>
    <property type="project" value="TreeGrafter"/>
</dbReference>
<dbReference type="Pfam" id="PF07007">
    <property type="entry name" value="LprI"/>
    <property type="match status" value="1"/>
</dbReference>